<dbReference type="RefSeq" id="WP_029469631.1">
    <property type="nucleotide sequence ID" value="NZ_CP035945.1"/>
</dbReference>
<evidence type="ECO:0000313" key="3">
    <source>
        <dbReference type="Proteomes" id="UP000289794"/>
    </source>
</evidence>
<dbReference type="AlphaFoldDB" id="A0A4P6M2A0"/>
<keyword evidence="1" id="KW-0812">Transmembrane</keyword>
<evidence type="ECO:0000313" key="2">
    <source>
        <dbReference type="EMBL" id="QBE97477.1"/>
    </source>
</evidence>
<feature type="transmembrane region" description="Helical" evidence="1">
    <location>
        <begin position="20"/>
        <end position="43"/>
    </location>
</feature>
<sequence>MLDLCFQSILVNETTATFSPAAFLACTAASLVLGIVIAVIFMYRNTYTKGFVVTLALMPAIVQMVIMLVNGNLGTGVAVMGAFSLVRFRSVPGTAKEISSIFLAMAVGLAAGMGYIGIAVLFVVVIGAANTIFTVSSFGEKRTEERSLRITIPESLDYTEVFDEIFEQYLKRWELIQVKTTNMGSLFRLEYRVVLKDRKDEKKMIDDLRCRNGNLEILSSSAAAIREEL</sequence>
<name>A0A4P6M2A0_9FIRM</name>
<proteinExistence type="predicted"/>
<feature type="transmembrane region" description="Helical" evidence="1">
    <location>
        <begin position="73"/>
        <end position="89"/>
    </location>
</feature>
<feature type="transmembrane region" description="Helical" evidence="1">
    <location>
        <begin position="101"/>
        <end position="129"/>
    </location>
</feature>
<accession>A0A4P6M2A0</accession>
<dbReference type="EMBL" id="CP035945">
    <property type="protein sequence ID" value="QBE97477.1"/>
    <property type="molecule type" value="Genomic_DNA"/>
</dbReference>
<dbReference type="Proteomes" id="UP000289794">
    <property type="component" value="Chromosome"/>
</dbReference>
<dbReference type="InterPro" id="IPR032531">
    <property type="entry name" value="DUF4956"/>
</dbReference>
<gene>
    <name evidence="2" type="ORF">PMF13cell1_03036</name>
</gene>
<evidence type="ECO:0000256" key="1">
    <source>
        <dbReference type="SAM" id="Phobius"/>
    </source>
</evidence>
<keyword evidence="1" id="KW-1133">Transmembrane helix</keyword>
<reference evidence="2 3" key="1">
    <citation type="submission" date="2019-01" db="EMBL/GenBank/DDBJ databases">
        <title>PMF-metabolizing Aryl O-demethylase.</title>
        <authorList>
            <person name="Kim M."/>
        </authorList>
    </citation>
    <scope>NUCLEOTIDE SEQUENCE [LARGE SCALE GENOMIC DNA]</scope>
    <source>
        <strain evidence="2 3">PMF1</strain>
    </source>
</reference>
<protein>
    <recommendedName>
        <fullName evidence="4">DUF4956 domain-containing protein</fullName>
    </recommendedName>
</protein>
<evidence type="ECO:0008006" key="4">
    <source>
        <dbReference type="Google" id="ProtNLM"/>
    </source>
</evidence>
<dbReference type="Pfam" id="PF16316">
    <property type="entry name" value="DUF4956"/>
    <property type="match status" value="1"/>
</dbReference>
<keyword evidence="1" id="KW-0472">Membrane</keyword>
<dbReference type="KEGG" id="bpro:PMF13cell1_03036"/>
<organism evidence="2 3">
    <name type="scientific">Blautia producta</name>
    <dbReference type="NCBI Taxonomy" id="33035"/>
    <lineage>
        <taxon>Bacteria</taxon>
        <taxon>Bacillati</taxon>
        <taxon>Bacillota</taxon>
        <taxon>Clostridia</taxon>
        <taxon>Lachnospirales</taxon>
        <taxon>Lachnospiraceae</taxon>
        <taxon>Blautia</taxon>
    </lineage>
</organism>